<dbReference type="PANTHER" id="PTHR31917:SF58">
    <property type="entry name" value="AGENET AND BROMO-ADJACENT HOMOLOGY (BAH) DOMAIN-CONTAINING PROTEIN"/>
    <property type="match status" value="1"/>
</dbReference>
<dbReference type="Pfam" id="PF01426">
    <property type="entry name" value="BAH"/>
    <property type="match status" value="1"/>
</dbReference>
<feature type="region of interest" description="Disordered" evidence="1">
    <location>
        <begin position="622"/>
        <end position="646"/>
    </location>
</feature>
<dbReference type="PROSITE" id="PS51038">
    <property type="entry name" value="BAH"/>
    <property type="match status" value="1"/>
</dbReference>
<dbReference type="InterPro" id="IPR014002">
    <property type="entry name" value="Agenet_dom_plant"/>
</dbReference>
<dbReference type="EMBL" id="JBEDUW010000208">
    <property type="protein sequence ID" value="KAK9903807.1"/>
    <property type="molecule type" value="Genomic_DNA"/>
</dbReference>
<evidence type="ECO:0000313" key="4">
    <source>
        <dbReference type="Proteomes" id="UP001457282"/>
    </source>
</evidence>
<proteinExistence type="predicted"/>
<dbReference type="InterPro" id="IPR008395">
    <property type="entry name" value="Agenet-like_dom"/>
</dbReference>
<accession>A0AAW1VN25</accession>
<evidence type="ECO:0000313" key="3">
    <source>
        <dbReference type="EMBL" id="KAK9903807.1"/>
    </source>
</evidence>
<sequence length="689" mass="78185">MERLVEAATAAFGFVNWEEVFVSSDKGRREVHYYLKRSDGSSDLAVIGKEKSLRHMSYHYAFRNRSLFPTSSLVKLKSRREVVDWLKSVVSDASPPISSDLDGDVLDWKDAGEVDIELLKVTHLRKMGRYTSEFMWLGSPSTGRKKRRHYQSFSRNGVIVSVHDFVFVLAEEDKRLVAYLEDMYEDSKSNKMVVVRWFHKVDEVGIVLPLNFNDREIFFSLCHQHLSIECIDGLATVLSPLHFEKFLKEAKQTLLEPFVCHKQFENDDVKPFDITQVKGYWKQEILRYMHTLTPSKVHVGSQQSVDELRVEENAHASDIRPKKRRRSLKDDMHVECGERRESIGAASEEAGYTSKNGTDGRSKSEACLGRGNSAVILPFLAVKQTRLQHLAVGSQVEVLSQDSGIRGCWFRALIIKKHKDKVKVQYQDIQDAADEGNKLEEWISASKIAAPDQLGLRICNRPNIRPSQQSNKGRVPRFVDVGSIVDVWWHDGWWEGIVLKKECDDRLHIYFPGENRELIAGRGEVRHSEEWLGNEWADSKDRPDLVASISSNLETTQIVGKSFDGMSGQSEICDSRALKKHETSSVSPDNNIDEKVKEVDKVPDLLKDDLFAQLKWKSSRKRRRGNGSSVPKLHLIGSDGKSTSSLVGSNACERYLIPSSLMVDHENCKYLGDSLFSSSVAPPLTSLVM</sequence>
<dbReference type="SMART" id="SM00439">
    <property type="entry name" value="BAH"/>
    <property type="match status" value="1"/>
</dbReference>
<dbReference type="Pfam" id="PF05641">
    <property type="entry name" value="Agenet"/>
    <property type="match status" value="1"/>
</dbReference>
<feature type="domain" description="BAH" evidence="2">
    <location>
        <begin position="158"/>
        <end position="275"/>
    </location>
</feature>
<evidence type="ECO:0000259" key="2">
    <source>
        <dbReference type="PROSITE" id="PS51038"/>
    </source>
</evidence>
<dbReference type="CDD" id="cd20405">
    <property type="entry name" value="Tudor_Agenet_AtDUF_rpt1_3"/>
    <property type="match status" value="1"/>
</dbReference>
<dbReference type="Proteomes" id="UP001457282">
    <property type="component" value="Unassembled WGS sequence"/>
</dbReference>
<gene>
    <name evidence="3" type="ORF">M0R45_000917</name>
</gene>
<evidence type="ECO:0000256" key="1">
    <source>
        <dbReference type="SAM" id="MobiDB-lite"/>
    </source>
</evidence>
<dbReference type="Gene3D" id="2.30.30.490">
    <property type="match status" value="1"/>
</dbReference>
<dbReference type="SMART" id="SM00743">
    <property type="entry name" value="Agenet"/>
    <property type="match status" value="2"/>
</dbReference>
<protein>
    <recommendedName>
        <fullName evidence="2">BAH domain-containing protein</fullName>
    </recommendedName>
</protein>
<organism evidence="3 4">
    <name type="scientific">Rubus argutus</name>
    <name type="common">Southern blackberry</name>
    <dbReference type="NCBI Taxonomy" id="59490"/>
    <lineage>
        <taxon>Eukaryota</taxon>
        <taxon>Viridiplantae</taxon>
        <taxon>Streptophyta</taxon>
        <taxon>Embryophyta</taxon>
        <taxon>Tracheophyta</taxon>
        <taxon>Spermatophyta</taxon>
        <taxon>Magnoliopsida</taxon>
        <taxon>eudicotyledons</taxon>
        <taxon>Gunneridae</taxon>
        <taxon>Pentapetalae</taxon>
        <taxon>rosids</taxon>
        <taxon>fabids</taxon>
        <taxon>Rosales</taxon>
        <taxon>Rosaceae</taxon>
        <taxon>Rosoideae</taxon>
        <taxon>Rosoideae incertae sedis</taxon>
        <taxon>Rubus</taxon>
    </lineage>
</organism>
<dbReference type="InterPro" id="IPR001025">
    <property type="entry name" value="BAH_dom"/>
</dbReference>
<comment type="caution">
    <text evidence="3">The sequence shown here is derived from an EMBL/GenBank/DDBJ whole genome shotgun (WGS) entry which is preliminary data.</text>
</comment>
<name>A0AAW1VN25_RUBAR</name>
<dbReference type="GO" id="GO:0003682">
    <property type="term" value="F:chromatin binding"/>
    <property type="evidence" value="ECO:0007669"/>
    <property type="project" value="InterPro"/>
</dbReference>
<dbReference type="AlphaFoldDB" id="A0AAW1VN25"/>
<dbReference type="PANTHER" id="PTHR31917">
    <property type="entry name" value="AGENET DOMAIN-CONTAINING PROTEIN-RELATED"/>
    <property type="match status" value="1"/>
</dbReference>
<dbReference type="InterPro" id="IPR043151">
    <property type="entry name" value="BAH_sf"/>
</dbReference>
<keyword evidence="4" id="KW-1185">Reference proteome</keyword>
<reference evidence="3 4" key="1">
    <citation type="journal article" date="2023" name="G3 (Bethesda)">
        <title>A chromosome-length genome assembly and annotation of blackberry (Rubus argutus, cv. 'Hillquist').</title>
        <authorList>
            <person name="Bruna T."/>
            <person name="Aryal R."/>
            <person name="Dudchenko O."/>
            <person name="Sargent D.J."/>
            <person name="Mead D."/>
            <person name="Buti M."/>
            <person name="Cavallini A."/>
            <person name="Hytonen T."/>
            <person name="Andres J."/>
            <person name="Pham M."/>
            <person name="Weisz D."/>
            <person name="Mascagni F."/>
            <person name="Usai G."/>
            <person name="Natali L."/>
            <person name="Bassil N."/>
            <person name="Fernandez G.E."/>
            <person name="Lomsadze A."/>
            <person name="Armour M."/>
            <person name="Olukolu B."/>
            <person name="Poorten T."/>
            <person name="Britton C."/>
            <person name="Davik J."/>
            <person name="Ashrafi H."/>
            <person name="Aiden E.L."/>
            <person name="Borodovsky M."/>
            <person name="Worthington M."/>
        </authorList>
    </citation>
    <scope>NUCLEOTIDE SEQUENCE [LARGE SCALE GENOMIC DNA]</scope>
    <source>
        <strain evidence="3">PI 553951</strain>
    </source>
</reference>